<evidence type="ECO:0000313" key="4">
    <source>
        <dbReference type="Proteomes" id="UP000008370"/>
    </source>
</evidence>
<feature type="compositionally biased region" description="Basic residues" evidence="1">
    <location>
        <begin position="171"/>
        <end position="181"/>
    </location>
</feature>
<gene>
    <name evidence="3" type="ORF">PHACADRAFT_185699</name>
</gene>
<proteinExistence type="predicted"/>
<reference evidence="3 4" key="1">
    <citation type="journal article" date="2012" name="BMC Genomics">
        <title>Comparative genomics of the white-rot fungi, Phanerochaete carnosa and P. chrysosporium, to elucidate the genetic basis of the distinct wood types they colonize.</title>
        <authorList>
            <person name="Suzuki H."/>
            <person name="MacDonald J."/>
            <person name="Syed K."/>
            <person name="Salamov A."/>
            <person name="Hori C."/>
            <person name="Aerts A."/>
            <person name="Henrissat B."/>
            <person name="Wiebenga A."/>
            <person name="vanKuyk P.A."/>
            <person name="Barry K."/>
            <person name="Lindquist E."/>
            <person name="LaButti K."/>
            <person name="Lapidus A."/>
            <person name="Lucas S."/>
            <person name="Coutinho P."/>
            <person name="Gong Y."/>
            <person name="Samejima M."/>
            <person name="Mahadevan R."/>
            <person name="Abou-Zaid M."/>
            <person name="de Vries R.P."/>
            <person name="Igarashi K."/>
            <person name="Yadav J.S."/>
            <person name="Grigoriev I.V."/>
            <person name="Master E.R."/>
        </authorList>
    </citation>
    <scope>NUCLEOTIDE SEQUENCE [LARGE SCALE GENOMIC DNA]</scope>
    <source>
        <strain evidence="3 4">HHB-10118-sp</strain>
    </source>
</reference>
<dbReference type="InterPro" id="IPR000253">
    <property type="entry name" value="FHA_dom"/>
</dbReference>
<feature type="region of interest" description="Disordered" evidence="1">
    <location>
        <begin position="171"/>
        <end position="213"/>
    </location>
</feature>
<dbReference type="SUPFAM" id="SSF49879">
    <property type="entry name" value="SMAD/FHA domain"/>
    <property type="match status" value="1"/>
</dbReference>
<dbReference type="GeneID" id="18910297"/>
<dbReference type="KEGG" id="pco:PHACADRAFT_185699"/>
<evidence type="ECO:0000259" key="2">
    <source>
        <dbReference type="PROSITE" id="PS50006"/>
    </source>
</evidence>
<dbReference type="RefSeq" id="XP_007397538.1">
    <property type="nucleotide sequence ID" value="XM_007397476.1"/>
</dbReference>
<dbReference type="Proteomes" id="UP000008370">
    <property type="component" value="Unassembled WGS sequence"/>
</dbReference>
<feature type="compositionally biased region" description="Polar residues" evidence="1">
    <location>
        <begin position="202"/>
        <end position="213"/>
    </location>
</feature>
<sequence length="213" mass="23389">MRTTQMEKMAAIQAEPAKDVPVHDGIKHTTCVVENPIAFLKPVAGLKRGGTLRILSQQHSTVGRDASNDFVIDHPFVADEHAVLGAKQDGTVTLQPARNELLDTPTYVNDRLVAPDERIVLESRDMVTLGARGYGRPATQNIDDFAPISEYVYVDKTEYLLRGRRASILHATSRGHSHSRPRGGSCATGPTQSRSRARASSLKGSYSQREIHH</sequence>
<dbReference type="OrthoDB" id="10572976at2759"/>
<dbReference type="InParanoid" id="K5VTQ1"/>
<organism evidence="3 4">
    <name type="scientific">Phanerochaete carnosa (strain HHB-10118-sp)</name>
    <name type="common">White-rot fungus</name>
    <name type="synonym">Peniophora carnosa</name>
    <dbReference type="NCBI Taxonomy" id="650164"/>
    <lineage>
        <taxon>Eukaryota</taxon>
        <taxon>Fungi</taxon>
        <taxon>Dikarya</taxon>
        <taxon>Basidiomycota</taxon>
        <taxon>Agaricomycotina</taxon>
        <taxon>Agaricomycetes</taxon>
        <taxon>Polyporales</taxon>
        <taxon>Phanerochaetaceae</taxon>
        <taxon>Phanerochaete</taxon>
    </lineage>
</organism>
<evidence type="ECO:0000313" key="3">
    <source>
        <dbReference type="EMBL" id="EKM54863.1"/>
    </source>
</evidence>
<keyword evidence="4" id="KW-1185">Reference proteome</keyword>
<accession>K5VTQ1</accession>
<dbReference type="Pfam" id="PF00498">
    <property type="entry name" value="FHA"/>
    <property type="match status" value="1"/>
</dbReference>
<dbReference type="EMBL" id="JH930473">
    <property type="protein sequence ID" value="EKM54863.1"/>
    <property type="molecule type" value="Genomic_DNA"/>
</dbReference>
<dbReference type="InterPro" id="IPR008984">
    <property type="entry name" value="SMAD_FHA_dom_sf"/>
</dbReference>
<dbReference type="CDD" id="cd00060">
    <property type="entry name" value="FHA"/>
    <property type="match status" value="1"/>
</dbReference>
<dbReference type="AlphaFoldDB" id="K5VTQ1"/>
<name>K5VTQ1_PHACS</name>
<protein>
    <recommendedName>
        <fullName evidence="2">FHA domain-containing protein</fullName>
    </recommendedName>
</protein>
<evidence type="ECO:0000256" key="1">
    <source>
        <dbReference type="SAM" id="MobiDB-lite"/>
    </source>
</evidence>
<feature type="domain" description="FHA" evidence="2">
    <location>
        <begin position="60"/>
        <end position="113"/>
    </location>
</feature>
<dbReference type="Gene3D" id="2.60.200.20">
    <property type="match status" value="1"/>
</dbReference>
<dbReference type="HOGENOM" id="CLU_1294829_0_0_1"/>
<dbReference type="PROSITE" id="PS50006">
    <property type="entry name" value="FHA_DOMAIN"/>
    <property type="match status" value="1"/>
</dbReference>